<accession>A0A1I0QXB5</accession>
<proteinExistence type="predicted"/>
<sequence>MNKKSELQRLIRHYKDETGEIQVDMKKVAKFAELMGWQMPVPKDPLDILAQELSRAARDEIKHDEDTGRPYRVNHALPIKQGQQSLFVWIDIDEAPRNMMLKSLNLRREQMVGDGLQLSYDADHWNSRHSDEEEIQLDFDFGFDIELRKHAADAEDELTGD</sequence>
<protein>
    <submittedName>
        <fullName evidence="1">Uncharacterized protein</fullName>
    </submittedName>
</protein>
<dbReference type="AlphaFoldDB" id="A0A1I0QXB5"/>
<evidence type="ECO:0000313" key="2">
    <source>
        <dbReference type="Proteomes" id="UP000199650"/>
    </source>
</evidence>
<reference evidence="1 2" key="1">
    <citation type="submission" date="2016-10" db="EMBL/GenBank/DDBJ databases">
        <authorList>
            <person name="de Groot N.N."/>
        </authorList>
    </citation>
    <scope>NUCLEOTIDE SEQUENCE [LARGE SCALE GENOMIC DNA]</scope>
    <source>
        <strain evidence="1 2">DSM 29439</strain>
    </source>
</reference>
<evidence type="ECO:0000313" key="1">
    <source>
        <dbReference type="EMBL" id="SEW32146.1"/>
    </source>
</evidence>
<organism evidence="1 2">
    <name type="scientific">Aliiroseovarius sediminilitoris</name>
    <dbReference type="NCBI Taxonomy" id="1173584"/>
    <lineage>
        <taxon>Bacteria</taxon>
        <taxon>Pseudomonadati</taxon>
        <taxon>Pseudomonadota</taxon>
        <taxon>Alphaproteobacteria</taxon>
        <taxon>Rhodobacterales</taxon>
        <taxon>Paracoccaceae</taxon>
        <taxon>Aliiroseovarius</taxon>
    </lineage>
</organism>
<dbReference type="RefSeq" id="WP_091431838.1">
    <property type="nucleotide sequence ID" value="NZ_FOJB01000001.1"/>
</dbReference>
<dbReference type="Proteomes" id="UP000199650">
    <property type="component" value="Unassembled WGS sequence"/>
</dbReference>
<dbReference type="OrthoDB" id="7565928at2"/>
<keyword evidence="2" id="KW-1185">Reference proteome</keyword>
<dbReference type="EMBL" id="FOJB01000001">
    <property type="protein sequence ID" value="SEW32146.1"/>
    <property type="molecule type" value="Genomic_DNA"/>
</dbReference>
<name>A0A1I0QXB5_9RHOB</name>
<gene>
    <name evidence="1" type="ORF">SAMN05444851_3058</name>
</gene>
<dbReference type="STRING" id="1173584.SAMN05444851_3058"/>